<reference evidence="2" key="1">
    <citation type="journal article" date="2017" name="Appl. Environ. Microbiol.">
        <title>Genomic Analysis of Calderihabitans maritimus KKC1, a Thermophilic, Hydrogenogenic, Carboxydotrophic Bacterium Isolated from Marine Sediment.</title>
        <authorList>
            <person name="Omae K."/>
            <person name="Yoneda Y."/>
            <person name="Fukuyama Y."/>
            <person name="Yoshida T."/>
            <person name="Sako Y."/>
        </authorList>
    </citation>
    <scope>NUCLEOTIDE SEQUENCE [LARGE SCALE GENOMIC DNA]</scope>
    <source>
        <strain evidence="2">KKC1</strain>
    </source>
</reference>
<sequence>MNKYTMVMVVRVANIRQLMALAKARWWALLARVMWFPPDRRIVKAF</sequence>
<evidence type="ECO:0000313" key="1">
    <source>
        <dbReference type="EMBL" id="GAW94066.1"/>
    </source>
</evidence>
<keyword evidence="2" id="KW-1185">Reference proteome</keyword>
<name>A0A1Z5HX10_9FIRM</name>
<dbReference type="EMBL" id="BDGJ01000197">
    <property type="protein sequence ID" value="GAW94066.1"/>
    <property type="molecule type" value="Genomic_DNA"/>
</dbReference>
<protein>
    <submittedName>
        <fullName evidence="1">Uncharacterized protein</fullName>
    </submittedName>
</protein>
<proteinExistence type="predicted"/>
<gene>
    <name evidence="1" type="ORF">KKC1_31840</name>
</gene>
<accession>A0A1Z5HX10</accession>
<comment type="caution">
    <text evidence="1">The sequence shown here is derived from an EMBL/GenBank/DDBJ whole genome shotgun (WGS) entry which is preliminary data.</text>
</comment>
<dbReference type="AlphaFoldDB" id="A0A1Z5HX10"/>
<organism evidence="1 2">
    <name type="scientific">Calderihabitans maritimus</name>
    <dbReference type="NCBI Taxonomy" id="1246530"/>
    <lineage>
        <taxon>Bacteria</taxon>
        <taxon>Bacillati</taxon>
        <taxon>Bacillota</taxon>
        <taxon>Clostridia</taxon>
        <taxon>Neomoorellales</taxon>
        <taxon>Calderihabitantaceae</taxon>
        <taxon>Calderihabitans</taxon>
    </lineage>
</organism>
<evidence type="ECO:0000313" key="2">
    <source>
        <dbReference type="Proteomes" id="UP000197032"/>
    </source>
</evidence>
<dbReference type="Proteomes" id="UP000197032">
    <property type="component" value="Unassembled WGS sequence"/>
</dbReference>